<dbReference type="Proteomes" id="UP000005215">
    <property type="component" value="Unassembled WGS sequence"/>
</dbReference>
<reference evidence="1" key="2">
    <citation type="submission" date="2025-08" db="UniProtKB">
        <authorList>
            <consortium name="Ensembl"/>
        </authorList>
    </citation>
    <scope>IDENTIFICATION</scope>
</reference>
<reference evidence="2" key="1">
    <citation type="submission" date="2011-11" db="EMBL/GenBank/DDBJ databases">
        <title>The Draft Genome of Spermophilus tridecemlineatus.</title>
        <authorList>
            <consortium name="The Broad Institute Genome Assembly &amp; Analysis Group"/>
            <consortium name="Computational R&amp;D Group"/>
            <consortium name="and Sequencing Platform"/>
            <person name="Di Palma F."/>
            <person name="Alfoldi J."/>
            <person name="Johnson J."/>
            <person name="Berlin A."/>
            <person name="Gnerre S."/>
            <person name="Jaffe D."/>
            <person name="MacCallum I."/>
            <person name="Young S."/>
            <person name="Walker B.J."/>
            <person name="Lindblad-Toh K."/>
        </authorList>
    </citation>
    <scope>NUCLEOTIDE SEQUENCE [LARGE SCALE GENOMIC DNA]</scope>
</reference>
<dbReference type="STRING" id="43179.ENSSTOP00000026374"/>
<proteinExistence type="predicted"/>
<dbReference type="EMBL" id="AGTP01120528">
    <property type="status" value="NOT_ANNOTATED_CDS"/>
    <property type="molecule type" value="Genomic_DNA"/>
</dbReference>
<name>A0A287CYP2_ICTTR</name>
<dbReference type="GeneTree" id="ENSGT00680000101510"/>
<dbReference type="Ensembl" id="ENSSTOT00000032143.1">
    <property type="protein sequence ID" value="ENSSTOP00000026374.1"/>
    <property type="gene ID" value="ENSSTOG00000030632.1"/>
</dbReference>
<evidence type="ECO:0000313" key="2">
    <source>
        <dbReference type="Proteomes" id="UP000005215"/>
    </source>
</evidence>
<organism evidence="1 2">
    <name type="scientific">Ictidomys tridecemlineatus</name>
    <name type="common">Thirteen-lined ground squirrel</name>
    <name type="synonym">Spermophilus tridecemlineatus</name>
    <dbReference type="NCBI Taxonomy" id="43179"/>
    <lineage>
        <taxon>Eukaryota</taxon>
        <taxon>Metazoa</taxon>
        <taxon>Chordata</taxon>
        <taxon>Craniata</taxon>
        <taxon>Vertebrata</taxon>
        <taxon>Euteleostomi</taxon>
        <taxon>Mammalia</taxon>
        <taxon>Eutheria</taxon>
        <taxon>Euarchontoglires</taxon>
        <taxon>Glires</taxon>
        <taxon>Rodentia</taxon>
        <taxon>Sciuromorpha</taxon>
        <taxon>Sciuridae</taxon>
        <taxon>Xerinae</taxon>
        <taxon>Marmotini</taxon>
        <taxon>Ictidomys</taxon>
    </lineage>
</organism>
<dbReference type="AlphaFoldDB" id="A0A287CYP2"/>
<sequence length="73" mass="8385">MAWPSVFQRGTVLFGFSHHYSLLHASRKTFSNVKVSISKQWTPIAFNTTLELPVEIWSSNHLFPNTEEATLFC</sequence>
<protein>
    <submittedName>
        <fullName evidence="1">Uncharacterized protein</fullName>
    </submittedName>
</protein>
<accession>A0A287CYP2</accession>
<keyword evidence="2" id="KW-1185">Reference proteome</keyword>
<reference evidence="1" key="3">
    <citation type="submission" date="2025-09" db="UniProtKB">
        <authorList>
            <consortium name="Ensembl"/>
        </authorList>
    </citation>
    <scope>IDENTIFICATION</scope>
</reference>
<dbReference type="InParanoid" id="A0A287CYP2"/>
<evidence type="ECO:0000313" key="1">
    <source>
        <dbReference type="Ensembl" id="ENSSTOP00000026374.1"/>
    </source>
</evidence>